<dbReference type="Proteomes" id="UP000015462">
    <property type="component" value="Unassembled WGS sequence"/>
</dbReference>
<dbReference type="InterPro" id="IPR025713">
    <property type="entry name" value="MotB-like_N_dom"/>
</dbReference>
<dbReference type="RefSeq" id="WP_015006336.1">
    <property type="nucleotide sequence ID" value="NZ_FQZJ01000001.1"/>
</dbReference>
<name>A0AB33Z2R2_9GAMM</name>
<evidence type="ECO:0000313" key="11">
    <source>
        <dbReference type="Proteomes" id="UP000015462"/>
    </source>
</evidence>
<dbReference type="GO" id="GO:0005886">
    <property type="term" value="C:plasma membrane"/>
    <property type="evidence" value="ECO:0007669"/>
    <property type="project" value="UniProtKB-SubCell"/>
</dbReference>
<keyword evidence="4 8" id="KW-0812">Transmembrane</keyword>
<dbReference type="PRINTS" id="PR01023">
    <property type="entry name" value="NAFLGMOTY"/>
</dbReference>
<dbReference type="NCBIfam" id="NF006541">
    <property type="entry name" value="PRK09038.1"/>
    <property type="match status" value="1"/>
</dbReference>
<feature type="domain" description="OmpA-like" evidence="9">
    <location>
        <begin position="151"/>
        <end position="271"/>
    </location>
</feature>
<evidence type="ECO:0000256" key="8">
    <source>
        <dbReference type="SAM" id="Phobius"/>
    </source>
</evidence>
<evidence type="ECO:0000256" key="2">
    <source>
        <dbReference type="ARBA" id="ARBA00008914"/>
    </source>
</evidence>
<comment type="subcellular location">
    <subcellularLocation>
        <location evidence="1">Cell membrane</location>
        <topology evidence="1">Single-pass membrane protein</topology>
    </subcellularLocation>
</comment>
<evidence type="ECO:0000256" key="7">
    <source>
        <dbReference type="PROSITE-ProRule" id="PRU00473"/>
    </source>
</evidence>
<feature type="transmembrane region" description="Helical" evidence="8">
    <location>
        <begin position="21"/>
        <end position="38"/>
    </location>
</feature>
<gene>
    <name evidence="10" type="ORF">L196_03841</name>
</gene>
<comment type="caution">
    <text evidence="10">The sequence shown here is derived from an EMBL/GenBank/DDBJ whole genome shotgun (WGS) entry which is preliminary data.</text>
</comment>
<keyword evidence="5 8" id="KW-1133">Transmembrane helix</keyword>
<comment type="similarity">
    <text evidence="2">Belongs to the MotB family.</text>
</comment>
<dbReference type="AlphaFoldDB" id="A0AB33Z2R2"/>
<keyword evidence="3" id="KW-1003">Cell membrane</keyword>
<dbReference type="Gene3D" id="3.30.1330.60">
    <property type="entry name" value="OmpA-like domain"/>
    <property type="match status" value="1"/>
</dbReference>
<dbReference type="Pfam" id="PF13677">
    <property type="entry name" value="MotB_plug"/>
    <property type="match status" value="1"/>
</dbReference>
<dbReference type="SUPFAM" id="SSF103088">
    <property type="entry name" value="OmpA-like"/>
    <property type="match status" value="1"/>
</dbReference>
<evidence type="ECO:0000313" key="10">
    <source>
        <dbReference type="EMBL" id="EPD13635.1"/>
    </source>
</evidence>
<protein>
    <submittedName>
        <fullName evidence="10">Flagellar motor protein MotD</fullName>
    </submittedName>
</protein>
<keyword evidence="10" id="KW-0282">Flagellum</keyword>
<dbReference type="InterPro" id="IPR050330">
    <property type="entry name" value="Bact_OuterMem_StrucFunc"/>
</dbReference>
<keyword evidence="10" id="KW-0966">Cell projection</keyword>
<dbReference type="Pfam" id="PF00691">
    <property type="entry name" value="OmpA"/>
    <property type="match status" value="1"/>
</dbReference>
<reference evidence="10 11" key="1">
    <citation type="journal article" date="2013" name="Genome Announc.">
        <title>Genome Sequence of the Pyrene- and Fluoranthene-Degrading Bacterium Cycloclasticus sp. Strain PY97M.</title>
        <authorList>
            <person name="Cui Z."/>
            <person name="Xu G."/>
            <person name="Li Q."/>
            <person name="Gao W."/>
            <person name="Zheng L."/>
        </authorList>
    </citation>
    <scope>NUCLEOTIDE SEQUENCE [LARGE SCALE GENOMIC DNA]</scope>
    <source>
        <strain evidence="10 11">PY97M</strain>
    </source>
</reference>
<evidence type="ECO:0000256" key="1">
    <source>
        <dbReference type="ARBA" id="ARBA00004162"/>
    </source>
</evidence>
<sequence>MARRKKKLEEVENHERWMVSYADFITLLFAFFVVMYSVSSVNEGKYRVLSSTLDGAFKGQPRTMNPIEIGDVLQNKALIERLMELEGGGDKMIPELFSEAKPQQTAKIVDSDIDSDQTISEAKVLGQLADNLESGLSPLIDSDLVSVKKNDLWVEIELNSKMLFGSGNASLSDEALRVLWQVAKPIRKLNNTVQVEGYTDNIPINSFEYPSNWELSAARSASVVHLLTKYGIDPQRLAAVGYGEHHPVEDNRTPEGRERNRRVVIVVQSNAISRFAEKRKSAQAVIEEPMVVEKKAVELQEAIELPMGNVSEPNESTAEKIEKLEKAKNSRFNKFLN</sequence>
<dbReference type="PANTHER" id="PTHR30329">
    <property type="entry name" value="STATOR ELEMENT OF FLAGELLAR MOTOR COMPLEX"/>
    <property type="match status" value="1"/>
</dbReference>
<evidence type="ECO:0000256" key="5">
    <source>
        <dbReference type="ARBA" id="ARBA00022989"/>
    </source>
</evidence>
<keyword evidence="11" id="KW-1185">Reference proteome</keyword>
<keyword evidence="6 7" id="KW-0472">Membrane</keyword>
<dbReference type="InterPro" id="IPR036737">
    <property type="entry name" value="OmpA-like_sf"/>
</dbReference>
<evidence type="ECO:0000256" key="3">
    <source>
        <dbReference type="ARBA" id="ARBA00022475"/>
    </source>
</evidence>
<dbReference type="PANTHER" id="PTHR30329:SF20">
    <property type="entry name" value="EXPORTED PROTEIN"/>
    <property type="match status" value="1"/>
</dbReference>
<evidence type="ECO:0000256" key="6">
    <source>
        <dbReference type="ARBA" id="ARBA00023136"/>
    </source>
</evidence>
<proteinExistence type="inferred from homology"/>
<dbReference type="CDD" id="cd07185">
    <property type="entry name" value="OmpA_C-like"/>
    <property type="match status" value="1"/>
</dbReference>
<dbReference type="EMBL" id="ASHL01000002">
    <property type="protein sequence ID" value="EPD13635.1"/>
    <property type="molecule type" value="Genomic_DNA"/>
</dbReference>
<keyword evidence="10" id="KW-0969">Cilium</keyword>
<evidence type="ECO:0000256" key="4">
    <source>
        <dbReference type="ARBA" id="ARBA00022692"/>
    </source>
</evidence>
<dbReference type="PROSITE" id="PS51123">
    <property type="entry name" value="OMPA_2"/>
    <property type="match status" value="1"/>
</dbReference>
<organism evidence="10 11">
    <name type="scientific">Cycloclasticus pugetii</name>
    <dbReference type="NCBI Taxonomy" id="34068"/>
    <lineage>
        <taxon>Bacteria</taxon>
        <taxon>Pseudomonadati</taxon>
        <taxon>Pseudomonadota</taxon>
        <taxon>Gammaproteobacteria</taxon>
        <taxon>Thiotrichales</taxon>
        <taxon>Piscirickettsiaceae</taxon>
        <taxon>Cycloclasticus</taxon>
    </lineage>
</organism>
<evidence type="ECO:0000259" key="9">
    <source>
        <dbReference type="PROSITE" id="PS51123"/>
    </source>
</evidence>
<dbReference type="InterPro" id="IPR006665">
    <property type="entry name" value="OmpA-like"/>
</dbReference>
<accession>A0AB33Z2R2</accession>